<organism evidence="1 2">
    <name type="scientific">Citrobacter amalonaticus</name>
    <dbReference type="NCBI Taxonomy" id="35703"/>
    <lineage>
        <taxon>Bacteria</taxon>
        <taxon>Pseudomonadati</taxon>
        <taxon>Pseudomonadota</taxon>
        <taxon>Gammaproteobacteria</taxon>
        <taxon>Enterobacterales</taxon>
        <taxon>Enterobacteriaceae</taxon>
        <taxon>Citrobacter</taxon>
    </lineage>
</organism>
<dbReference type="AlphaFoldDB" id="A0A2S4RWB1"/>
<dbReference type="OrthoDB" id="6574330at2"/>
<evidence type="ECO:0000313" key="2">
    <source>
        <dbReference type="Proteomes" id="UP000237003"/>
    </source>
</evidence>
<evidence type="ECO:0000313" key="1">
    <source>
        <dbReference type="EMBL" id="POU64626.1"/>
    </source>
</evidence>
<dbReference type="Proteomes" id="UP000237003">
    <property type="component" value="Unassembled WGS sequence"/>
</dbReference>
<accession>A0A2S4RWB1</accession>
<name>A0A2S4RWB1_CITAM</name>
<comment type="caution">
    <text evidence="1">The sequence shown here is derived from an EMBL/GenBank/DDBJ whole genome shotgun (WGS) entry which is preliminary data.</text>
</comment>
<proteinExistence type="predicted"/>
<reference evidence="1 2" key="1">
    <citation type="submission" date="2018-01" db="EMBL/GenBank/DDBJ databases">
        <title>Complete genome sequences of 14 Citrobacter spp. isolated from plant in Canada.</title>
        <authorList>
            <person name="Bhandare S.G."/>
            <person name="Colavecchio A."/>
            <person name="Jeukens J."/>
            <person name="Emond-Rheault J.-G."/>
            <person name="Freschi L."/>
            <person name="Hamel J."/>
            <person name="Kukavica-Ibrulj I."/>
            <person name="Levesque R."/>
            <person name="Goodridge L."/>
        </authorList>
    </citation>
    <scope>NUCLEOTIDE SEQUENCE [LARGE SCALE GENOMIC DNA]</scope>
    <source>
        <strain evidence="1 2">S1285</strain>
    </source>
</reference>
<protein>
    <submittedName>
        <fullName evidence="1">Uncharacterized protein</fullName>
    </submittedName>
</protein>
<dbReference type="EMBL" id="PQLX01000005">
    <property type="protein sequence ID" value="POU64626.1"/>
    <property type="molecule type" value="Genomic_DNA"/>
</dbReference>
<sequence>MVGHLYSLYFKLQVRWLYYSAFGLAPSGPAQALFKTTTRFVLQLELFRVYKECNRNLRGH</sequence>
<gene>
    <name evidence="1" type="ORF">C3430_15750</name>
</gene>